<evidence type="ECO:0000313" key="4">
    <source>
        <dbReference type="Proteomes" id="UP001202328"/>
    </source>
</evidence>
<dbReference type="Proteomes" id="UP001202328">
    <property type="component" value="Unassembled WGS sequence"/>
</dbReference>
<evidence type="ECO:0000256" key="1">
    <source>
        <dbReference type="SAM" id="SignalP"/>
    </source>
</evidence>
<dbReference type="InterPro" id="IPR000528">
    <property type="entry name" value="Plant_nsLTP"/>
</dbReference>
<evidence type="ECO:0000313" key="3">
    <source>
        <dbReference type="EMBL" id="KAI3928539.1"/>
    </source>
</evidence>
<name>A0AAD4T037_9MAGN</name>
<sequence length="123" mass="13010">MGIKKVQSSVSFVMMLFMVLMINNEVVNGAVSCGDAVSDLVPCGSYLMGSGTNSSPTKECCDGARKLNQFATTTADRQSLCACLKQTGPSFGVQADKAKQLPVLCKLKLNIPISPNVDCSKVQ</sequence>
<protein>
    <recommendedName>
        <fullName evidence="2">Bifunctional inhibitor/plant lipid transfer protein/seed storage helical domain-containing protein</fullName>
    </recommendedName>
</protein>
<dbReference type="AlphaFoldDB" id="A0AAD4T037"/>
<dbReference type="Gene3D" id="1.10.110.10">
    <property type="entry name" value="Plant lipid-transfer and hydrophobic proteins"/>
    <property type="match status" value="1"/>
</dbReference>
<dbReference type="InterPro" id="IPR036312">
    <property type="entry name" value="Bifun_inhib/LTP/seed_sf"/>
</dbReference>
<feature type="domain" description="Bifunctional inhibitor/plant lipid transfer protein/seed storage helical" evidence="2">
    <location>
        <begin position="33"/>
        <end position="119"/>
    </location>
</feature>
<gene>
    <name evidence="3" type="ORF">MKW98_024140</name>
</gene>
<organism evidence="3 4">
    <name type="scientific">Papaver atlanticum</name>
    <dbReference type="NCBI Taxonomy" id="357466"/>
    <lineage>
        <taxon>Eukaryota</taxon>
        <taxon>Viridiplantae</taxon>
        <taxon>Streptophyta</taxon>
        <taxon>Embryophyta</taxon>
        <taxon>Tracheophyta</taxon>
        <taxon>Spermatophyta</taxon>
        <taxon>Magnoliopsida</taxon>
        <taxon>Ranunculales</taxon>
        <taxon>Papaveraceae</taxon>
        <taxon>Papaveroideae</taxon>
        <taxon>Papaver</taxon>
    </lineage>
</organism>
<dbReference type="EMBL" id="JAJJMB010007708">
    <property type="protein sequence ID" value="KAI3928539.1"/>
    <property type="molecule type" value="Genomic_DNA"/>
</dbReference>
<feature type="signal peptide" evidence="1">
    <location>
        <begin position="1"/>
        <end position="29"/>
    </location>
</feature>
<feature type="chain" id="PRO_5042179905" description="Bifunctional inhibitor/plant lipid transfer protein/seed storage helical domain-containing protein" evidence="1">
    <location>
        <begin position="30"/>
        <end position="123"/>
    </location>
</feature>
<proteinExistence type="predicted"/>
<dbReference type="GO" id="GO:0008289">
    <property type="term" value="F:lipid binding"/>
    <property type="evidence" value="ECO:0007669"/>
    <property type="project" value="InterPro"/>
</dbReference>
<comment type="caution">
    <text evidence="3">The sequence shown here is derived from an EMBL/GenBank/DDBJ whole genome shotgun (WGS) entry which is preliminary data.</text>
</comment>
<dbReference type="SMART" id="SM00499">
    <property type="entry name" value="AAI"/>
    <property type="match status" value="1"/>
</dbReference>
<reference evidence="3" key="1">
    <citation type="submission" date="2022-04" db="EMBL/GenBank/DDBJ databases">
        <title>A functionally conserved STORR gene fusion in Papaver species that diverged 16.8 million years ago.</title>
        <authorList>
            <person name="Catania T."/>
        </authorList>
    </citation>
    <scope>NUCLEOTIDE SEQUENCE</scope>
    <source>
        <strain evidence="3">S-188037</strain>
    </source>
</reference>
<accession>A0AAD4T037</accession>
<dbReference type="PANTHER" id="PTHR33076">
    <property type="entry name" value="NON-SPECIFIC LIPID-TRANSFER PROTEIN 2-RELATED"/>
    <property type="match status" value="1"/>
</dbReference>
<keyword evidence="1" id="KW-0732">Signal</keyword>
<dbReference type="PROSITE" id="PS00597">
    <property type="entry name" value="PLANT_LTP"/>
    <property type="match status" value="1"/>
</dbReference>
<keyword evidence="4" id="KW-1185">Reference proteome</keyword>
<dbReference type="SUPFAM" id="SSF47699">
    <property type="entry name" value="Bifunctional inhibitor/lipid-transfer protein/seed storage 2S albumin"/>
    <property type="match status" value="1"/>
</dbReference>
<dbReference type="GO" id="GO:0006869">
    <property type="term" value="P:lipid transport"/>
    <property type="evidence" value="ECO:0007669"/>
    <property type="project" value="InterPro"/>
</dbReference>
<dbReference type="InterPro" id="IPR016140">
    <property type="entry name" value="Bifunc_inhib/LTP/seed_store"/>
</dbReference>
<dbReference type="Pfam" id="PF14368">
    <property type="entry name" value="LTP_2"/>
    <property type="match status" value="1"/>
</dbReference>
<dbReference type="CDD" id="cd01960">
    <property type="entry name" value="nsLTP1"/>
    <property type="match status" value="1"/>
</dbReference>
<dbReference type="PRINTS" id="PR00382">
    <property type="entry name" value="LIPIDTRNSFER"/>
</dbReference>
<evidence type="ECO:0000259" key="2">
    <source>
        <dbReference type="SMART" id="SM00499"/>
    </source>
</evidence>